<sequence>MANGGSRSRLLPGGVVLPVLAAGLVPGVQQRLHAGPRVLHRLGEIALEAADAVGSDAGDETDVQAQRPAEQADPAADLRTVGGELVGGDGAERAGEGVDAEGEEGGVEGRVAGPGRDEARGAVECPVDGAEAGAGAGGGADPGADEADGAGALAQGPVDGAVGGGEMAGGVGEDRRQFVEPGAVSGGRVVQRYLLGTVPSVDGAMARGRTRVPRAVGSRDPRRPAPRT</sequence>
<keyword evidence="3" id="KW-1185">Reference proteome</keyword>
<evidence type="ECO:0000313" key="3">
    <source>
        <dbReference type="Proteomes" id="UP000572680"/>
    </source>
</evidence>
<reference evidence="2 3" key="1">
    <citation type="submission" date="2020-08" db="EMBL/GenBank/DDBJ databases">
        <title>Genomic Encyclopedia of Type Strains, Phase IV (KMG-IV): sequencing the most valuable type-strain genomes for metagenomic binning, comparative biology and taxonomic classification.</title>
        <authorList>
            <person name="Goeker M."/>
        </authorList>
    </citation>
    <scope>NUCLEOTIDE SEQUENCE [LARGE SCALE GENOMIC DNA]</scope>
    <source>
        <strain evidence="2 3">DSM 44197</strain>
    </source>
</reference>
<feature type="region of interest" description="Disordered" evidence="1">
    <location>
        <begin position="205"/>
        <end position="228"/>
    </location>
</feature>
<comment type="caution">
    <text evidence="2">The sequence shown here is derived from an EMBL/GenBank/DDBJ whole genome shotgun (WGS) entry which is preliminary data.</text>
</comment>
<evidence type="ECO:0000313" key="2">
    <source>
        <dbReference type="EMBL" id="MBA8951854.1"/>
    </source>
</evidence>
<protein>
    <submittedName>
        <fullName evidence="2">Uncharacterized protein</fullName>
    </submittedName>
</protein>
<feature type="compositionally biased region" description="Basic and acidic residues" evidence="1">
    <location>
        <begin position="217"/>
        <end position="228"/>
    </location>
</feature>
<gene>
    <name evidence="2" type="ORF">HNR61_003494</name>
</gene>
<name>A0A7W3QLT2_ACTNM</name>
<dbReference type="EMBL" id="JACJIA010000004">
    <property type="protein sequence ID" value="MBA8951854.1"/>
    <property type="molecule type" value="Genomic_DNA"/>
</dbReference>
<accession>A0A7W3QLT2</accession>
<feature type="compositionally biased region" description="Gly residues" evidence="1">
    <location>
        <begin position="132"/>
        <end position="141"/>
    </location>
</feature>
<dbReference type="Proteomes" id="UP000572680">
    <property type="component" value="Unassembled WGS sequence"/>
</dbReference>
<feature type="region of interest" description="Disordered" evidence="1">
    <location>
        <begin position="54"/>
        <end position="169"/>
    </location>
</feature>
<dbReference type="AlphaFoldDB" id="A0A7W3QLT2"/>
<proteinExistence type="predicted"/>
<organism evidence="2 3">
    <name type="scientific">Actinomadura namibiensis</name>
    <dbReference type="NCBI Taxonomy" id="182080"/>
    <lineage>
        <taxon>Bacteria</taxon>
        <taxon>Bacillati</taxon>
        <taxon>Actinomycetota</taxon>
        <taxon>Actinomycetes</taxon>
        <taxon>Streptosporangiales</taxon>
        <taxon>Thermomonosporaceae</taxon>
        <taxon>Actinomadura</taxon>
    </lineage>
</organism>
<evidence type="ECO:0000256" key="1">
    <source>
        <dbReference type="SAM" id="MobiDB-lite"/>
    </source>
</evidence>